<evidence type="ECO:0000259" key="5">
    <source>
        <dbReference type="Pfam" id="PF02775"/>
    </source>
</evidence>
<evidence type="ECO:0000313" key="7">
    <source>
        <dbReference type="EMBL" id="MDN3578164.1"/>
    </source>
</evidence>
<dbReference type="PANTHER" id="PTHR18968:SF120">
    <property type="entry name" value="ACETOLACTATE SYNTHASE LARGE SUBUNIT"/>
    <property type="match status" value="1"/>
</dbReference>
<dbReference type="InterPro" id="IPR045229">
    <property type="entry name" value="TPP_enz"/>
</dbReference>
<dbReference type="Pfam" id="PF00205">
    <property type="entry name" value="TPP_enzyme_M"/>
    <property type="match status" value="1"/>
</dbReference>
<evidence type="ECO:0000256" key="2">
    <source>
        <dbReference type="ARBA" id="ARBA00023052"/>
    </source>
</evidence>
<comment type="similarity">
    <text evidence="1 3">Belongs to the TPP enzyme family.</text>
</comment>
<evidence type="ECO:0000259" key="4">
    <source>
        <dbReference type="Pfam" id="PF00205"/>
    </source>
</evidence>
<dbReference type="Gene3D" id="3.40.50.970">
    <property type="match status" value="2"/>
</dbReference>
<reference evidence="7" key="2">
    <citation type="submission" date="2023-06" db="EMBL/GenBank/DDBJ databases">
        <authorList>
            <person name="Lucena T."/>
            <person name="Sun Q."/>
        </authorList>
    </citation>
    <scope>NUCLEOTIDE SEQUENCE</scope>
    <source>
        <strain evidence="7">CECT 7703</strain>
    </source>
</reference>
<dbReference type="CDD" id="cd07035">
    <property type="entry name" value="TPP_PYR_POX_like"/>
    <property type="match status" value="1"/>
</dbReference>
<evidence type="ECO:0000259" key="6">
    <source>
        <dbReference type="Pfam" id="PF02776"/>
    </source>
</evidence>
<feature type="domain" description="Thiamine pyrophosphate enzyme central" evidence="4">
    <location>
        <begin position="194"/>
        <end position="331"/>
    </location>
</feature>
<protein>
    <submittedName>
        <fullName evidence="7">Thiamine pyrophosphate-binding protein</fullName>
    </submittedName>
</protein>
<dbReference type="Pfam" id="PF02776">
    <property type="entry name" value="TPP_enzyme_N"/>
    <property type="match status" value="1"/>
</dbReference>
<dbReference type="Gene3D" id="3.40.50.1220">
    <property type="entry name" value="TPP-binding domain"/>
    <property type="match status" value="1"/>
</dbReference>
<keyword evidence="8" id="KW-1185">Reference proteome</keyword>
<dbReference type="CDD" id="cd00568">
    <property type="entry name" value="TPP_enzymes"/>
    <property type="match status" value="1"/>
</dbReference>
<sequence length="559" mass="60060">MSQATARLGGHLVADALVSQGVSLAFGVPGESYLSVLDGLYRHADFRFIVTRHEGGAAFMADAYAKLTGKPGVCLVTRGPGATNAAIGIHTAQQDSTPLVLLVGQVGQDVVEREAFQEIDYRRMFGSMAKWVAQIDQAERVPEMLAHAFQLATSGRPGPVVLALPEDMLAASTDVADAHPHQPLQASPSAAQLAQLTRMLEAARQPIVIVGGSGWSRQACTDLRLFAEAWQLPVACAFRFQDLFDNQHPLYAGDVGIGINPRLAERLRQADLVLCLGARLGEMTSSGYSLFDIPIPSQQLVHVHAGVEELGRVYQAALMINAGMAEMAAALRLIPCRHAGYAAGAAEARADYEAWQGIPPIYLGRQARLDLWQVVMEARQQLPADTLVCNGAGNFASWAHRFWRYGSQEQARCQLAPTSGAMGYGLPAGVMASIVAPERTVLVFAGDGDFLMNGQELATALQYGGAPIVLLFNNSQYGTIRMHQEKHFPGRVYGTQLHNPDFARYAESFGALGLVVETTAQFGPALSQALAHRRQTGKPALIELRMDAADLAPGLRLAS</sequence>
<accession>A0ABT8B804</accession>
<keyword evidence="2 3" id="KW-0786">Thiamine pyrophosphate</keyword>
<evidence type="ECO:0000256" key="1">
    <source>
        <dbReference type="ARBA" id="ARBA00007812"/>
    </source>
</evidence>
<dbReference type="RefSeq" id="WP_290333538.1">
    <property type="nucleotide sequence ID" value="NZ_JAUFPU010000018.1"/>
</dbReference>
<dbReference type="InterPro" id="IPR012001">
    <property type="entry name" value="Thiamin_PyroP_enz_TPP-bd_dom"/>
</dbReference>
<dbReference type="EMBL" id="JAUFPU010000018">
    <property type="protein sequence ID" value="MDN3578164.1"/>
    <property type="molecule type" value="Genomic_DNA"/>
</dbReference>
<reference evidence="7" key="1">
    <citation type="journal article" date="2014" name="Int. J. Syst. Evol. Microbiol.">
        <title>Complete genome of a new Firmicutes species belonging to the dominant human colonic microbiota ('Ruminococcus bicirculans') reveals two chromosomes and a selective capacity to utilize plant glucans.</title>
        <authorList>
            <consortium name="NISC Comparative Sequencing Program"/>
            <person name="Wegmann U."/>
            <person name="Louis P."/>
            <person name="Goesmann A."/>
            <person name="Henrissat B."/>
            <person name="Duncan S.H."/>
            <person name="Flint H.J."/>
        </authorList>
    </citation>
    <scope>NUCLEOTIDE SEQUENCE</scope>
    <source>
        <strain evidence="7">CECT 7703</strain>
    </source>
</reference>
<evidence type="ECO:0000313" key="8">
    <source>
        <dbReference type="Proteomes" id="UP001180081"/>
    </source>
</evidence>
<dbReference type="InterPro" id="IPR029061">
    <property type="entry name" value="THDP-binding"/>
</dbReference>
<dbReference type="InterPro" id="IPR012000">
    <property type="entry name" value="Thiamin_PyroP_enz_cen_dom"/>
</dbReference>
<gene>
    <name evidence="7" type="ORF">QWZ03_15460</name>
</gene>
<comment type="caution">
    <text evidence="7">The sequence shown here is derived from an EMBL/GenBank/DDBJ whole genome shotgun (WGS) entry which is preliminary data.</text>
</comment>
<dbReference type="NCBIfam" id="NF006052">
    <property type="entry name" value="PRK08199.1"/>
    <property type="match status" value="1"/>
</dbReference>
<dbReference type="SUPFAM" id="SSF52467">
    <property type="entry name" value="DHS-like NAD/FAD-binding domain"/>
    <property type="match status" value="1"/>
</dbReference>
<dbReference type="InterPro" id="IPR011766">
    <property type="entry name" value="TPP_enzyme_TPP-bd"/>
</dbReference>
<proteinExistence type="inferred from homology"/>
<name>A0ABT8B804_9NEIS</name>
<dbReference type="InterPro" id="IPR029035">
    <property type="entry name" value="DHS-like_NAD/FAD-binding_dom"/>
</dbReference>
<feature type="domain" description="Thiamine pyrophosphate enzyme TPP-binding" evidence="5">
    <location>
        <begin position="391"/>
        <end position="543"/>
    </location>
</feature>
<dbReference type="PANTHER" id="PTHR18968">
    <property type="entry name" value="THIAMINE PYROPHOSPHATE ENZYMES"/>
    <property type="match status" value="1"/>
</dbReference>
<dbReference type="Pfam" id="PF02775">
    <property type="entry name" value="TPP_enzyme_C"/>
    <property type="match status" value="1"/>
</dbReference>
<dbReference type="Proteomes" id="UP001180081">
    <property type="component" value="Unassembled WGS sequence"/>
</dbReference>
<feature type="domain" description="Thiamine pyrophosphate enzyme N-terminal TPP-binding" evidence="6">
    <location>
        <begin position="9"/>
        <end position="121"/>
    </location>
</feature>
<organism evidence="7 8">
    <name type="scientific">Chitinimonas viridis</name>
    <dbReference type="NCBI Taxonomy" id="664880"/>
    <lineage>
        <taxon>Bacteria</taxon>
        <taxon>Pseudomonadati</taxon>
        <taxon>Pseudomonadota</taxon>
        <taxon>Betaproteobacteria</taxon>
        <taxon>Neisseriales</taxon>
        <taxon>Chitinibacteraceae</taxon>
        <taxon>Chitinimonas</taxon>
    </lineage>
</organism>
<dbReference type="SUPFAM" id="SSF52518">
    <property type="entry name" value="Thiamin diphosphate-binding fold (THDP-binding)"/>
    <property type="match status" value="2"/>
</dbReference>
<evidence type="ECO:0000256" key="3">
    <source>
        <dbReference type="RuleBase" id="RU362132"/>
    </source>
</evidence>